<comment type="similarity">
    <text evidence="2">Belongs to the ALG14 family.</text>
</comment>
<evidence type="ECO:0000256" key="4">
    <source>
        <dbReference type="ARBA" id="ARBA00022692"/>
    </source>
</evidence>
<dbReference type="CTD" id="199857"/>
<dbReference type="GO" id="GO:0004577">
    <property type="term" value="F:N-acetylglucosaminyldiphosphodolichol N-acetylglucosaminyltransferase activity"/>
    <property type="evidence" value="ECO:0007669"/>
    <property type="project" value="TreeGrafter"/>
</dbReference>
<evidence type="ECO:0000256" key="7">
    <source>
        <dbReference type="ARBA" id="ARBA00023136"/>
    </source>
</evidence>
<name>A0A8B7UKQ0_CASCN</name>
<dbReference type="RefSeq" id="XP_020019519.1">
    <property type="nucleotide sequence ID" value="XM_020163930.1"/>
</dbReference>
<gene>
    <name evidence="8" type="primary">Alg14</name>
</gene>
<evidence type="ECO:0000256" key="5">
    <source>
        <dbReference type="ARBA" id="ARBA00022824"/>
    </source>
</evidence>
<dbReference type="OrthoDB" id="17098at2759"/>
<dbReference type="Pfam" id="PF08660">
    <property type="entry name" value="Alg14"/>
    <property type="match status" value="1"/>
</dbReference>
<organism evidence="8">
    <name type="scientific">Castor canadensis</name>
    <name type="common">American beaver</name>
    <dbReference type="NCBI Taxonomy" id="51338"/>
    <lineage>
        <taxon>Eukaryota</taxon>
        <taxon>Metazoa</taxon>
        <taxon>Chordata</taxon>
        <taxon>Craniata</taxon>
        <taxon>Vertebrata</taxon>
        <taxon>Euteleostomi</taxon>
        <taxon>Mammalia</taxon>
        <taxon>Eutheria</taxon>
        <taxon>Euarchontoglires</taxon>
        <taxon>Glires</taxon>
        <taxon>Rodentia</taxon>
        <taxon>Castorimorpha</taxon>
        <taxon>Castoridae</taxon>
        <taxon>Castor</taxon>
    </lineage>
</organism>
<dbReference type="PANTHER" id="PTHR12154:SF4">
    <property type="entry name" value="UDP-N-ACETYLGLUCOSAMINE TRANSFERASE SUBUNIT ALG14 HOMOLOG"/>
    <property type="match status" value="1"/>
</dbReference>
<evidence type="ECO:0000256" key="3">
    <source>
        <dbReference type="ARBA" id="ARBA00017467"/>
    </source>
</evidence>
<dbReference type="AlphaFoldDB" id="A0A8B7UKQ0"/>
<evidence type="ECO:0000256" key="2">
    <source>
        <dbReference type="ARBA" id="ARBA00009731"/>
    </source>
</evidence>
<protein>
    <recommendedName>
        <fullName evidence="3">UDP-N-acetylglucosamine transferase subunit ALG14</fullName>
    </recommendedName>
</protein>
<evidence type="ECO:0000256" key="1">
    <source>
        <dbReference type="ARBA" id="ARBA00004389"/>
    </source>
</evidence>
<sequence>MVCVLCLAAAVGAVAVVLVLRLWIVLGPQDFTPRESLSLLVVAGSGGHTTEILRLVGSLSNAYSPRHYVIADTDEMSANKINSFELDRADRNPSTKVGEHVYVTRYTLSLISFRNNFMVLQHPNTLGNQMFTDNKIHFFTTKR</sequence>
<keyword evidence="6" id="KW-1133">Transmembrane helix</keyword>
<dbReference type="GO" id="GO:0006488">
    <property type="term" value="P:dolichol-linked oligosaccharide biosynthetic process"/>
    <property type="evidence" value="ECO:0007669"/>
    <property type="project" value="InterPro"/>
</dbReference>
<evidence type="ECO:0000313" key="8">
    <source>
        <dbReference type="RefSeq" id="XP_020019519.1"/>
    </source>
</evidence>
<dbReference type="PANTHER" id="PTHR12154">
    <property type="entry name" value="GLYCOSYL TRANSFERASE-RELATED"/>
    <property type="match status" value="1"/>
</dbReference>
<comment type="subcellular location">
    <subcellularLocation>
        <location evidence="1">Endoplasmic reticulum membrane</location>
        <topology evidence="1">Single-pass membrane protein</topology>
    </subcellularLocation>
</comment>
<reference evidence="8" key="1">
    <citation type="submission" date="2025-08" db="UniProtKB">
        <authorList>
            <consortium name="RefSeq"/>
        </authorList>
    </citation>
    <scope>IDENTIFICATION</scope>
    <source>
        <tissue evidence="8">Leukocyte</tissue>
    </source>
</reference>
<dbReference type="GO" id="GO:0043541">
    <property type="term" value="C:UDP-N-acetylglucosamine transferase complex"/>
    <property type="evidence" value="ECO:0007669"/>
    <property type="project" value="TreeGrafter"/>
</dbReference>
<accession>A0A8B7UKQ0</accession>
<keyword evidence="7" id="KW-0472">Membrane</keyword>
<dbReference type="KEGG" id="ccan:109686566"/>
<keyword evidence="4" id="KW-0812">Transmembrane</keyword>
<evidence type="ECO:0000256" key="6">
    <source>
        <dbReference type="ARBA" id="ARBA00022989"/>
    </source>
</evidence>
<dbReference type="InterPro" id="IPR013969">
    <property type="entry name" value="Oligosacch_biosynth_Alg14"/>
</dbReference>
<keyword evidence="5" id="KW-0256">Endoplasmic reticulum</keyword>
<proteinExistence type="inferred from homology"/>
<keyword evidence="8" id="KW-0808">Transferase</keyword>